<evidence type="ECO:0000256" key="1">
    <source>
        <dbReference type="ARBA" id="ARBA00007613"/>
    </source>
</evidence>
<proteinExistence type="inferred from homology"/>
<comment type="caution">
    <text evidence="4">The sequence shown here is derived from an EMBL/GenBank/DDBJ whole genome shotgun (WGS) entry which is preliminary data.</text>
</comment>
<sequence length="580" mass="65208">MQIPVLTRLFGLASMLLATVVGADESLSDSRARQRLQNTEGRGLEPYAKGKGVPLHDAVKQQQQQRNKSVVIDLKSALQPFDSPETANMLSNAPKQGPQLSIADVRQKALQNNLNLQVAKIDPTIAAQSLREEQAKFDQVIFAYAKYGQKDLPAMAGDKVIFKSDNPALDSELVKLNPAAQNKEFWELETGIKVPLRTGGSVTLSAPLENYQSKGSLPSDQYRSALRFSFSQPLLRNAGRQVNEASIRIAALDQDSAQLRTRLQSIRIVTMVDKAYWDLYEAWAALDVRRNQYEYASQNLAMVKRRVQEGLTAAIEVNRAEIGVADRMEALIIAETNLKLAQRQLQFLLNELPEQGMTSLPWVPSTTPNLVKFEFDREKLLKDALDSRIELLDQELKLSADQLQIDYLQNQTLPMFTLDYQYGALSSSANRAGNIGQDLLNGQYNDWSVGLKFEMPVSNEARKAKLDKAIAQRMQRMTNKTLQALTVKREIHDALDKLEQNWQRILAARQQVMIAGYNYEAELKQFNEGLRTMTEVLETLTRLGEAQIKEIRAINDYQIALIDLTFATGTVLGYTQISMQ</sequence>
<dbReference type="InterPro" id="IPR010131">
    <property type="entry name" value="MdtP/NodT-like"/>
</dbReference>
<dbReference type="Proteomes" id="UP001597106">
    <property type="component" value="Unassembled WGS sequence"/>
</dbReference>
<evidence type="ECO:0000313" key="4">
    <source>
        <dbReference type="EMBL" id="MFD0928907.1"/>
    </source>
</evidence>
<name>A0ABW3GEK7_9PROT</name>
<accession>A0ABW3GEK7</accession>
<dbReference type="Gene3D" id="1.20.1600.10">
    <property type="entry name" value="Outer membrane efflux proteins (OEP)"/>
    <property type="match status" value="1"/>
</dbReference>
<evidence type="ECO:0000256" key="2">
    <source>
        <dbReference type="SAM" id="MobiDB-lite"/>
    </source>
</evidence>
<dbReference type="EMBL" id="JBHTJW010000002">
    <property type="protein sequence ID" value="MFD0928907.1"/>
    <property type="molecule type" value="Genomic_DNA"/>
</dbReference>
<dbReference type="SUPFAM" id="SSF56954">
    <property type="entry name" value="Outer membrane efflux proteins (OEP)"/>
    <property type="match status" value="1"/>
</dbReference>
<dbReference type="PANTHER" id="PTHR30203">
    <property type="entry name" value="OUTER MEMBRANE CATION EFFLUX PROTEIN"/>
    <property type="match status" value="1"/>
</dbReference>
<keyword evidence="3" id="KW-0732">Signal</keyword>
<organism evidence="4 5">
    <name type="scientific">Methylophilus glucosoxydans</name>
    <dbReference type="NCBI Taxonomy" id="752553"/>
    <lineage>
        <taxon>Bacteria</taxon>
        <taxon>Pseudomonadati</taxon>
        <taxon>Pseudomonadota</taxon>
        <taxon>Betaproteobacteria</taxon>
        <taxon>Nitrosomonadales</taxon>
        <taxon>Methylophilaceae</taxon>
        <taxon>Methylophilus</taxon>
    </lineage>
</organism>
<feature type="chain" id="PRO_5047462227" evidence="3">
    <location>
        <begin position="24"/>
        <end position="580"/>
    </location>
</feature>
<protein>
    <submittedName>
        <fullName evidence="4">TolC family protein</fullName>
    </submittedName>
</protein>
<gene>
    <name evidence="4" type="ORF">ACFQ1T_03845</name>
</gene>
<dbReference type="PANTHER" id="PTHR30203:SF33">
    <property type="entry name" value="BLR4455 PROTEIN"/>
    <property type="match status" value="1"/>
</dbReference>
<keyword evidence="5" id="KW-1185">Reference proteome</keyword>
<feature type="region of interest" description="Disordered" evidence="2">
    <location>
        <begin position="31"/>
        <end position="54"/>
    </location>
</feature>
<dbReference type="RefSeq" id="WP_379074071.1">
    <property type="nucleotide sequence ID" value="NZ_JBHTJW010000002.1"/>
</dbReference>
<reference evidence="5" key="1">
    <citation type="journal article" date="2019" name="Int. J. Syst. Evol. Microbiol.">
        <title>The Global Catalogue of Microorganisms (GCM) 10K type strain sequencing project: providing services to taxonomists for standard genome sequencing and annotation.</title>
        <authorList>
            <consortium name="The Broad Institute Genomics Platform"/>
            <consortium name="The Broad Institute Genome Sequencing Center for Infectious Disease"/>
            <person name="Wu L."/>
            <person name="Ma J."/>
        </authorList>
    </citation>
    <scope>NUCLEOTIDE SEQUENCE [LARGE SCALE GENOMIC DNA]</scope>
    <source>
        <strain evidence="5">CCUG 59685</strain>
    </source>
</reference>
<dbReference type="InterPro" id="IPR003423">
    <property type="entry name" value="OMP_efflux"/>
</dbReference>
<evidence type="ECO:0000256" key="3">
    <source>
        <dbReference type="SAM" id="SignalP"/>
    </source>
</evidence>
<feature type="signal peptide" evidence="3">
    <location>
        <begin position="1"/>
        <end position="23"/>
    </location>
</feature>
<evidence type="ECO:0000313" key="5">
    <source>
        <dbReference type="Proteomes" id="UP001597106"/>
    </source>
</evidence>
<dbReference type="Pfam" id="PF02321">
    <property type="entry name" value="OEP"/>
    <property type="match status" value="2"/>
</dbReference>
<comment type="similarity">
    <text evidence="1">Belongs to the outer membrane factor (OMF) (TC 1.B.17) family.</text>
</comment>